<dbReference type="SUPFAM" id="SSF51905">
    <property type="entry name" value="FAD/NAD(P)-binding domain"/>
    <property type="match status" value="1"/>
</dbReference>
<dbReference type="Pfam" id="PF13454">
    <property type="entry name" value="NAD_binding_9"/>
    <property type="match status" value="1"/>
</dbReference>
<dbReference type="PANTHER" id="PTHR40254">
    <property type="entry name" value="BLR0577 PROTEIN"/>
    <property type="match status" value="1"/>
</dbReference>
<dbReference type="OrthoDB" id="101972at2"/>
<keyword evidence="3" id="KW-1185">Reference proteome</keyword>
<name>I8T4T1_9GAMM</name>
<dbReference type="InterPro" id="IPR038732">
    <property type="entry name" value="HpyO/CreE_NAD-binding"/>
</dbReference>
<dbReference type="PATRIC" id="fig|1172194.4.peg.2437"/>
<dbReference type="RefSeq" id="WP_007185465.1">
    <property type="nucleotide sequence ID" value="NZ_AKGD01000002.1"/>
</dbReference>
<protein>
    <recommendedName>
        <fullName evidence="1">FAD-dependent urate hydroxylase HpyO/Asp monooxygenase CreE-like FAD/NAD(P)-binding domain-containing protein</fullName>
    </recommendedName>
</protein>
<sequence>MKTVVIIGAGFCGAVTAAQLLRQASEPLRVVLINRSGLMARGLAYGTRTDEHVLNVPAGRMSAFPDDDDSFLRYARREDPELSANSFVSRRLFGDYLEWITREAARAAPAGSEYRPMVGDVERIEVVGEGARVHFKPRRVIEADRVVLALGNFAPADPRVAPEYEGFYSHPRYVRDPWRADALYVVKPDEPAFLIGTGLTMLDTLLSLRARGHHAPIYALSRRGLLPQPHRELEIHPVYTSGLPKRLPATPNAADYLRGLRQELELARSADVDWRDIIGSLRAATPTLWQALSTQERRRFIRHLRTFWDTHRHRCAPALGRLLDAERADGDLQVLAGRVTGYEDHADGVEVLWKPRGGDRIERLGVGCVINCTGPESDTRTTGEALIAQLRDDGLLTPDELGLGLIVDGDYRLVGQDGRPSPVLHYVGPFLRAQHWEATAVPELRRHVAALSAVLQRSLRELARPLATAG</sequence>
<evidence type="ECO:0000313" key="3">
    <source>
        <dbReference type="Proteomes" id="UP000003704"/>
    </source>
</evidence>
<dbReference type="PANTHER" id="PTHR40254:SF1">
    <property type="entry name" value="BLR0577 PROTEIN"/>
    <property type="match status" value="1"/>
</dbReference>
<evidence type="ECO:0000313" key="2">
    <source>
        <dbReference type="EMBL" id="EIT68940.1"/>
    </source>
</evidence>
<dbReference type="AlphaFoldDB" id="I8T4T1"/>
<dbReference type="STRING" id="1172194.WQQ_25220"/>
<comment type="caution">
    <text evidence="2">The sequence shown here is derived from an EMBL/GenBank/DDBJ whole genome shotgun (WGS) entry which is preliminary data.</text>
</comment>
<dbReference type="InterPro" id="IPR052189">
    <property type="entry name" value="L-asp_N-monooxygenase_NS-form"/>
</dbReference>
<organism evidence="2 3">
    <name type="scientific">Hydrocarboniphaga effusa AP103</name>
    <dbReference type="NCBI Taxonomy" id="1172194"/>
    <lineage>
        <taxon>Bacteria</taxon>
        <taxon>Pseudomonadati</taxon>
        <taxon>Pseudomonadota</taxon>
        <taxon>Gammaproteobacteria</taxon>
        <taxon>Nevskiales</taxon>
        <taxon>Nevskiaceae</taxon>
        <taxon>Hydrocarboniphaga</taxon>
    </lineage>
</organism>
<dbReference type="Proteomes" id="UP000003704">
    <property type="component" value="Unassembled WGS sequence"/>
</dbReference>
<dbReference type="EMBL" id="AKGD01000002">
    <property type="protein sequence ID" value="EIT68940.1"/>
    <property type="molecule type" value="Genomic_DNA"/>
</dbReference>
<feature type="domain" description="FAD-dependent urate hydroxylase HpyO/Asp monooxygenase CreE-like FAD/NAD(P)-binding" evidence="1">
    <location>
        <begin position="5"/>
        <end position="152"/>
    </location>
</feature>
<proteinExistence type="predicted"/>
<evidence type="ECO:0000259" key="1">
    <source>
        <dbReference type="Pfam" id="PF13454"/>
    </source>
</evidence>
<dbReference type="Gene3D" id="3.50.50.60">
    <property type="entry name" value="FAD/NAD(P)-binding domain"/>
    <property type="match status" value="1"/>
</dbReference>
<accession>I8T4T1</accession>
<dbReference type="InterPro" id="IPR036188">
    <property type="entry name" value="FAD/NAD-bd_sf"/>
</dbReference>
<reference evidence="2 3" key="1">
    <citation type="journal article" date="2012" name="J. Bacteriol.">
        <title>Genome Sequence of n-Alkane-Degrading Hydrocarboniphaga effusa Strain AP103T (ATCC BAA-332T).</title>
        <authorList>
            <person name="Chang H.K."/>
            <person name="Zylstra G.J."/>
            <person name="Chae J.C."/>
        </authorList>
    </citation>
    <scope>NUCLEOTIDE SEQUENCE [LARGE SCALE GENOMIC DNA]</scope>
    <source>
        <strain evidence="2 3">AP103</strain>
    </source>
</reference>
<gene>
    <name evidence="2" type="ORF">WQQ_25220</name>
</gene>